<evidence type="ECO:0000313" key="2">
    <source>
        <dbReference type="EMBL" id="EAN89761.1"/>
    </source>
</evidence>
<dbReference type="PaxDb" id="353153-Q4DB60"/>
<dbReference type="RefSeq" id="XP_811612.1">
    <property type="nucleotide sequence ID" value="XM_806519.1"/>
</dbReference>
<dbReference type="EMBL" id="AAHK01000713">
    <property type="protein sequence ID" value="EAN89761.1"/>
    <property type="molecule type" value="Genomic_DNA"/>
</dbReference>
<dbReference type="InterPro" id="IPR036034">
    <property type="entry name" value="PDZ_sf"/>
</dbReference>
<feature type="compositionally biased region" description="Basic residues" evidence="1">
    <location>
        <begin position="82"/>
        <end position="91"/>
    </location>
</feature>
<evidence type="ECO:0008006" key="4">
    <source>
        <dbReference type="Google" id="ProtNLM"/>
    </source>
</evidence>
<dbReference type="SUPFAM" id="SSF50156">
    <property type="entry name" value="PDZ domain-like"/>
    <property type="match status" value="1"/>
</dbReference>
<dbReference type="GeneID" id="3542599"/>
<dbReference type="SMR" id="Q4DB60"/>
<accession>Q4DB60</accession>
<protein>
    <recommendedName>
        <fullName evidence="4">PDZ domain-containing protein</fullName>
    </recommendedName>
</protein>
<sequence>MEKVDVEKTPANIRHNQLILLRLLSGLLLKWREIVKAAKQHPEIAHCLFDTPTRDGDPSKMTQWTCKTVSKEEHLPTSVQHRTGKGKKKHAVTAEPCTQGGEHKGEEGGIPSTHLHSHASAASSSPEGFIHDLLPDIDWIHALQGQYALIPQENDSPMAKKRHKMHCPEEILDDHMLENVMKSVRTAFNGMRALQLTMERRKKGVVSTSVDDTAIAFQRHGKGMTIASGLVSHTLVAQFVQLCVTHHRELRETLLKLHGSLLRRMMHILKEVIYELQGMKRGLRDSVELCSMQKKHIRRLSTELHGEEQMRPPSHGARRASSCHPPNPFAAKSSDCTALQMGASRTTQPSLGASYSLPETRSLLEYRLFIHDGKKTYGRHGKNGGGGGGGGVTQRECLENLVEYDWNISLGTQDTLRTGSGDCNYETVVGRTSKASGSRRSSPLPFGLSLPLESVQHSINLGTKTEEIQFGLDSEDAERHIAFAHSSSSPPIFQERLPNSPREPRAYNIPRFGFAVEAREGSPGSSLHLEVVDVGHASPAYWARLAVGDILIGINGDEIPSTIDMWEGFLARLSLETGSGLSLKVIFGGGRGITAHLILQDVCSTRNPVDSCSFRKNDCDACSERFERVNSHNISTHQLPEVSALESTASLSPTHQCGRVVRVSGKVIRWSK</sequence>
<feature type="region of interest" description="Disordered" evidence="1">
    <location>
        <begin position="72"/>
        <end position="127"/>
    </location>
</feature>
<keyword evidence="3" id="KW-1185">Reference proteome</keyword>
<dbReference type="AlphaFoldDB" id="Q4DB60"/>
<proteinExistence type="predicted"/>
<gene>
    <name evidence="2" type="ORF">Tc00.1047053506735.40</name>
</gene>
<dbReference type="KEGG" id="tcr:506735.40"/>
<comment type="caution">
    <text evidence="2">The sequence shown here is derived from an EMBL/GenBank/DDBJ whole genome shotgun (WGS) entry which is preliminary data.</text>
</comment>
<reference evidence="2 3" key="1">
    <citation type="journal article" date="2005" name="Science">
        <title>The genome sequence of Trypanosoma cruzi, etiologic agent of Chagas disease.</title>
        <authorList>
            <person name="El-Sayed N.M."/>
            <person name="Myler P.J."/>
            <person name="Bartholomeu D.C."/>
            <person name="Nilsson D."/>
            <person name="Aggarwal G."/>
            <person name="Tran A.N."/>
            <person name="Ghedin E."/>
            <person name="Worthey E.A."/>
            <person name="Delcher A.L."/>
            <person name="Blandin G."/>
            <person name="Westenberger S.J."/>
            <person name="Caler E."/>
            <person name="Cerqueira G.C."/>
            <person name="Branche C."/>
            <person name="Haas B."/>
            <person name="Anupama A."/>
            <person name="Arner E."/>
            <person name="Aslund L."/>
            <person name="Attipoe P."/>
            <person name="Bontempi E."/>
            <person name="Bringaud F."/>
            <person name="Burton P."/>
            <person name="Cadag E."/>
            <person name="Campbell D.A."/>
            <person name="Carrington M."/>
            <person name="Crabtree J."/>
            <person name="Darban H."/>
            <person name="da Silveira J.F."/>
            <person name="de Jong P."/>
            <person name="Edwards K."/>
            <person name="Englund P.T."/>
            <person name="Fazelina G."/>
            <person name="Feldblyum T."/>
            <person name="Ferella M."/>
            <person name="Frasch A.C."/>
            <person name="Gull K."/>
            <person name="Horn D."/>
            <person name="Hou L."/>
            <person name="Huang Y."/>
            <person name="Kindlund E."/>
            <person name="Klingbeil M."/>
            <person name="Kluge S."/>
            <person name="Koo H."/>
            <person name="Lacerda D."/>
            <person name="Levin M.J."/>
            <person name="Lorenzi H."/>
            <person name="Louie T."/>
            <person name="Machado C.R."/>
            <person name="McCulloch R."/>
            <person name="McKenna A."/>
            <person name="Mizuno Y."/>
            <person name="Mottram J.C."/>
            <person name="Nelson S."/>
            <person name="Ochaya S."/>
            <person name="Osoegawa K."/>
            <person name="Pai G."/>
            <person name="Parsons M."/>
            <person name="Pentony M."/>
            <person name="Pettersson U."/>
            <person name="Pop M."/>
            <person name="Ramirez J.L."/>
            <person name="Rinta J."/>
            <person name="Robertson L."/>
            <person name="Salzberg S.L."/>
            <person name="Sanchez D.O."/>
            <person name="Seyler A."/>
            <person name="Sharma R."/>
            <person name="Shetty J."/>
            <person name="Simpson A.J."/>
            <person name="Sisk E."/>
            <person name="Tammi M.T."/>
            <person name="Tarleton R."/>
            <person name="Teixeira S."/>
            <person name="Van Aken S."/>
            <person name="Vogt C."/>
            <person name="Ward P.N."/>
            <person name="Wickstead B."/>
            <person name="Wortman J."/>
            <person name="White O."/>
            <person name="Fraser C.M."/>
            <person name="Stuart K.D."/>
            <person name="Andersson B."/>
        </authorList>
    </citation>
    <scope>NUCLEOTIDE SEQUENCE [LARGE SCALE GENOMIC DNA]</scope>
    <source>
        <strain evidence="2 3">CL Brener</strain>
    </source>
</reference>
<evidence type="ECO:0000313" key="3">
    <source>
        <dbReference type="Proteomes" id="UP000002296"/>
    </source>
</evidence>
<feature type="region of interest" description="Disordered" evidence="1">
    <location>
        <begin position="302"/>
        <end position="327"/>
    </location>
</feature>
<evidence type="ECO:0000256" key="1">
    <source>
        <dbReference type="SAM" id="MobiDB-lite"/>
    </source>
</evidence>
<organism evidence="2 3">
    <name type="scientific">Trypanosoma cruzi (strain CL Brener)</name>
    <dbReference type="NCBI Taxonomy" id="353153"/>
    <lineage>
        <taxon>Eukaryota</taxon>
        <taxon>Discoba</taxon>
        <taxon>Euglenozoa</taxon>
        <taxon>Kinetoplastea</taxon>
        <taxon>Metakinetoplastina</taxon>
        <taxon>Trypanosomatida</taxon>
        <taxon>Trypanosomatidae</taxon>
        <taxon>Trypanosoma</taxon>
        <taxon>Schizotrypanum</taxon>
    </lineage>
</organism>
<name>Q4DB60_TRYCC</name>
<dbReference type="Proteomes" id="UP000002296">
    <property type="component" value="Unassembled WGS sequence"/>
</dbReference>
<feature type="compositionally biased region" description="Low complexity" evidence="1">
    <location>
        <begin position="112"/>
        <end position="125"/>
    </location>
</feature>
<dbReference type="InParanoid" id="Q4DB60"/>